<dbReference type="EMBL" id="JACHMF010000001">
    <property type="protein sequence ID" value="MBB4691595.1"/>
    <property type="molecule type" value="Genomic_DNA"/>
</dbReference>
<keyword evidence="1" id="KW-0175">Coiled coil</keyword>
<evidence type="ECO:0008006" key="4">
    <source>
        <dbReference type="Google" id="ProtNLM"/>
    </source>
</evidence>
<dbReference type="Proteomes" id="UP000542742">
    <property type="component" value="Unassembled WGS sequence"/>
</dbReference>
<accession>A0A7W7CQS8</accession>
<reference evidence="2 3" key="1">
    <citation type="submission" date="2020-08" db="EMBL/GenBank/DDBJ databases">
        <title>Sequencing the genomes of 1000 actinobacteria strains.</title>
        <authorList>
            <person name="Klenk H.-P."/>
        </authorList>
    </citation>
    <scope>NUCLEOTIDE SEQUENCE [LARGE SCALE GENOMIC DNA]</scope>
    <source>
        <strain evidence="2 3">DSM 45518</strain>
    </source>
</reference>
<organism evidence="2 3">
    <name type="scientific">Paractinoplanes abujensis</name>
    <dbReference type="NCBI Taxonomy" id="882441"/>
    <lineage>
        <taxon>Bacteria</taxon>
        <taxon>Bacillati</taxon>
        <taxon>Actinomycetota</taxon>
        <taxon>Actinomycetes</taxon>
        <taxon>Micromonosporales</taxon>
        <taxon>Micromonosporaceae</taxon>
        <taxon>Paractinoplanes</taxon>
    </lineage>
</organism>
<comment type="caution">
    <text evidence="2">The sequence shown here is derived from an EMBL/GenBank/DDBJ whole genome shotgun (WGS) entry which is preliminary data.</text>
</comment>
<name>A0A7W7CQS8_9ACTN</name>
<dbReference type="Gene3D" id="3.40.50.150">
    <property type="entry name" value="Vaccinia Virus protein VP39"/>
    <property type="match status" value="1"/>
</dbReference>
<dbReference type="InterPro" id="IPR029063">
    <property type="entry name" value="SAM-dependent_MTases_sf"/>
</dbReference>
<evidence type="ECO:0000256" key="1">
    <source>
        <dbReference type="SAM" id="Coils"/>
    </source>
</evidence>
<evidence type="ECO:0000313" key="2">
    <source>
        <dbReference type="EMBL" id="MBB4691595.1"/>
    </source>
</evidence>
<dbReference type="SUPFAM" id="SSF53335">
    <property type="entry name" value="S-adenosyl-L-methionine-dependent methyltransferases"/>
    <property type="match status" value="1"/>
</dbReference>
<sequence length="480" mass="49858">MTTLIGGEMLAWSDLDGSHGPAPSGGDALPSLLATASGRTLVAGPHSPQVLAALPAADVTVLIRGDADVAAFTGPAVLCGSLEKLAAEPAFDTIIALDGLDRLHSAEAPPFTWDETFTQLLALLKPDGRLLLGHENLFGVHRLTALPPTPADADWVVPDDHDPARPAGHTRLLSRLTEAGLHVSRDYAAYPSLASPAVLLSAEALTQRAVSGVLSAALASAFRTTADTLSDPVRLSTAALRHDLAAALAPAWFVIAERGTPQPSATAPDAVIASAPVELSALPPGRTLNDHLLAAAQRRDLPAMRELLTAWQSGPSAEVPATHLVVTPASSAPAALTPLAPAGEPLTALRAFAAEAIAAGYAHLWPIPADEAELTTVLAGMTGRELDPTEVPPASPPAPHTIAGLLADRERLTRELAEAKAKHSWYEKMLLHREAELKRVRQMNALLSATVPGKAAAGLVGGLRAGKRAVRSVVRRTRGT</sequence>
<dbReference type="RefSeq" id="WP_184950393.1">
    <property type="nucleotide sequence ID" value="NZ_BOMC01000004.1"/>
</dbReference>
<evidence type="ECO:0000313" key="3">
    <source>
        <dbReference type="Proteomes" id="UP000542742"/>
    </source>
</evidence>
<keyword evidence="3" id="KW-1185">Reference proteome</keyword>
<dbReference type="AlphaFoldDB" id="A0A7W7CQS8"/>
<proteinExistence type="predicted"/>
<feature type="coiled-coil region" evidence="1">
    <location>
        <begin position="402"/>
        <end position="429"/>
    </location>
</feature>
<protein>
    <recommendedName>
        <fullName evidence="4">Methyltransferase family protein</fullName>
    </recommendedName>
</protein>
<gene>
    <name evidence="2" type="ORF">BKA14_001743</name>
</gene>